<accession>A0ABV0LQ66</accession>
<reference evidence="3 4" key="1">
    <citation type="submission" date="2024-05" db="EMBL/GenBank/DDBJ databases">
        <authorList>
            <person name="Zhao H."/>
            <person name="Xu Y."/>
            <person name="Lin S."/>
            <person name="Spain J.C."/>
            <person name="Zhou N.-Y."/>
        </authorList>
    </citation>
    <scope>NUCLEOTIDE SEQUENCE [LARGE SCALE GENOMIC DNA]</scope>
    <source>
        <strain evidence="3 4">NEAU-NG30</strain>
    </source>
</reference>
<evidence type="ECO:0000313" key="4">
    <source>
        <dbReference type="Proteomes" id="UP001440984"/>
    </source>
</evidence>
<gene>
    <name evidence="3" type="ORF">ABJI51_35780</name>
</gene>
<feature type="domain" description="Bacterial HORMA" evidence="2">
    <location>
        <begin position="3"/>
        <end position="167"/>
    </location>
</feature>
<dbReference type="RefSeq" id="WP_348955524.1">
    <property type="nucleotide sequence ID" value="NZ_JBDZYD010000015.1"/>
</dbReference>
<protein>
    <recommendedName>
        <fullName evidence="2">Bacterial HORMA domain-containing protein</fullName>
    </recommendedName>
</protein>
<comment type="caution">
    <text evidence="3">The sequence shown here is derived from an EMBL/GenBank/DDBJ whole genome shotgun (WGS) entry which is preliminary data.</text>
</comment>
<feature type="region of interest" description="Disordered" evidence="1">
    <location>
        <begin position="137"/>
        <end position="159"/>
    </location>
</feature>
<evidence type="ECO:0000259" key="2">
    <source>
        <dbReference type="Pfam" id="PF18138"/>
    </source>
</evidence>
<dbReference type="EMBL" id="JBDZYD010000015">
    <property type="protein sequence ID" value="MEQ0564466.1"/>
    <property type="molecule type" value="Genomic_DNA"/>
</dbReference>
<dbReference type="Pfam" id="PF18138">
    <property type="entry name" value="bacHORMA_1"/>
    <property type="match status" value="1"/>
</dbReference>
<evidence type="ECO:0000256" key="1">
    <source>
        <dbReference type="SAM" id="MobiDB-lite"/>
    </source>
</evidence>
<dbReference type="Proteomes" id="UP001440984">
    <property type="component" value="Unassembled WGS sequence"/>
</dbReference>
<proteinExistence type="predicted"/>
<dbReference type="InterPro" id="IPR041162">
    <property type="entry name" value="Bact_HORMA_1"/>
</dbReference>
<keyword evidence="4" id="KW-1185">Reference proteome</keyword>
<feature type="compositionally biased region" description="Low complexity" evidence="1">
    <location>
        <begin position="139"/>
        <end position="154"/>
    </location>
</feature>
<name>A0ABV0LQ66_9PSEU</name>
<sequence length="174" mass="19018">MTMTLSMTQSASFTITDARYVGAKIGADLRQLRALYGQPENATKITDYVEEVAQLLNHGYLDSVSYGFRDPDTNLWKLRLRYRATLGGHLLDDGPGRLPRTAPVTGLPFYSFLNYSTKFHNLPQAKRTAFTTALPVNRTTGTEPATGTGATTPGHGYGQKGIGVTRDVFVALDD</sequence>
<organism evidence="3 4">
    <name type="scientific">Amycolatopsis melonis</name>
    <dbReference type="NCBI Taxonomy" id="3156488"/>
    <lineage>
        <taxon>Bacteria</taxon>
        <taxon>Bacillati</taxon>
        <taxon>Actinomycetota</taxon>
        <taxon>Actinomycetes</taxon>
        <taxon>Pseudonocardiales</taxon>
        <taxon>Pseudonocardiaceae</taxon>
        <taxon>Amycolatopsis</taxon>
    </lineage>
</organism>
<evidence type="ECO:0000313" key="3">
    <source>
        <dbReference type="EMBL" id="MEQ0564466.1"/>
    </source>
</evidence>